<feature type="region of interest" description="Disordered" evidence="1">
    <location>
        <begin position="222"/>
        <end position="257"/>
    </location>
</feature>
<evidence type="ECO:0000256" key="1">
    <source>
        <dbReference type="SAM" id="MobiDB-lite"/>
    </source>
</evidence>
<dbReference type="AlphaFoldDB" id="A0A9Q0LJN5"/>
<keyword evidence="3" id="KW-1185">Reference proteome</keyword>
<feature type="compositionally biased region" description="Acidic residues" evidence="1">
    <location>
        <begin position="226"/>
        <end position="238"/>
    </location>
</feature>
<dbReference type="Proteomes" id="UP001149090">
    <property type="component" value="Unassembled WGS sequence"/>
</dbReference>
<comment type="caution">
    <text evidence="2">The sequence shown here is derived from an EMBL/GenBank/DDBJ whole genome shotgun (WGS) entry which is preliminary data.</text>
</comment>
<evidence type="ECO:0000313" key="3">
    <source>
        <dbReference type="Proteomes" id="UP001149090"/>
    </source>
</evidence>
<dbReference type="PANTHER" id="PTHR38567:SF1">
    <property type="entry name" value="DUF4291 DOMAIN-CONTAINING PROTEIN"/>
    <property type="match status" value="1"/>
</dbReference>
<dbReference type="Pfam" id="PF14124">
    <property type="entry name" value="DUF4291"/>
    <property type="match status" value="1"/>
</dbReference>
<dbReference type="PANTHER" id="PTHR38567">
    <property type="entry name" value="DUF4291 DOMAIN-CONTAINING PROTEIN"/>
    <property type="match status" value="1"/>
</dbReference>
<accession>A0A9Q0LJN5</accession>
<gene>
    <name evidence="2" type="ORF">M0811_00690</name>
</gene>
<dbReference type="OrthoDB" id="413653at2759"/>
<sequence>MQNIPVELYKEQIKTWPEKGKHIMANYDEESVIVYQAFNKEIAEGAVKNNEFKEENGYSLSRMTWIKTEFLWMMHRSGWGHKKNQEKILAIRIKREGFEKILELSIPTMFKEATFKFKSKSEWEKAVAKAKKQESYVCVQFDPAWNPLDSKVSKRRAIQLGLKGDIASHFRSDFIVKIYDITSFVHDCYSNHVLVKNIESLKIPLEKEYPLDENLRKHLGIGKEFEEPEKEDADEDDFANYQKDVKDFETNQNQNQN</sequence>
<dbReference type="EMBL" id="JAPDFW010000070">
    <property type="protein sequence ID" value="KAJ5074062.1"/>
    <property type="molecule type" value="Genomic_DNA"/>
</dbReference>
<name>A0A9Q0LJN5_ANAIG</name>
<protein>
    <recommendedName>
        <fullName evidence="4">DUF4291 domain-containing protein</fullName>
    </recommendedName>
</protein>
<evidence type="ECO:0000313" key="2">
    <source>
        <dbReference type="EMBL" id="KAJ5074062.1"/>
    </source>
</evidence>
<evidence type="ECO:0008006" key="4">
    <source>
        <dbReference type="Google" id="ProtNLM"/>
    </source>
</evidence>
<reference evidence="2" key="1">
    <citation type="submission" date="2022-10" db="EMBL/GenBank/DDBJ databases">
        <title>Novel sulphate-reducing endosymbionts in the free-living metamonad Anaeramoeba.</title>
        <authorList>
            <person name="Jerlstrom-Hultqvist J."/>
            <person name="Cepicka I."/>
            <person name="Gallot-Lavallee L."/>
            <person name="Salas-Leiva D."/>
            <person name="Curtis B.A."/>
            <person name="Zahonova K."/>
            <person name="Pipaliya S."/>
            <person name="Dacks J."/>
            <person name="Roger A.J."/>
        </authorList>
    </citation>
    <scope>NUCLEOTIDE SEQUENCE</scope>
    <source>
        <strain evidence="2">BMAN</strain>
    </source>
</reference>
<proteinExistence type="predicted"/>
<dbReference type="InterPro" id="IPR025633">
    <property type="entry name" value="DUF4291"/>
</dbReference>
<organism evidence="2 3">
    <name type="scientific">Anaeramoeba ignava</name>
    <name type="common">Anaerobic marine amoeba</name>
    <dbReference type="NCBI Taxonomy" id="1746090"/>
    <lineage>
        <taxon>Eukaryota</taxon>
        <taxon>Metamonada</taxon>
        <taxon>Anaeramoebidae</taxon>
        <taxon>Anaeramoeba</taxon>
    </lineage>
</organism>